<comment type="caution">
    <text evidence="1">The sequence shown here is derived from an EMBL/GenBank/DDBJ whole genome shotgun (WGS) entry which is preliminary data.</text>
</comment>
<organism evidence="1 2">
    <name type="scientific">Dermacentor silvarum</name>
    <name type="common">Tick</name>
    <dbReference type="NCBI Taxonomy" id="543639"/>
    <lineage>
        <taxon>Eukaryota</taxon>
        <taxon>Metazoa</taxon>
        <taxon>Ecdysozoa</taxon>
        <taxon>Arthropoda</taxon>
        <taxon>Chelicerata</taxon>
        <taxon>Arachnida</taxon>
        <taxon>Acari</taxon>
        <taxon>Parasitiformes</taxon>
        <taxon>Ixodida</taxon>
        <taxon>Ixodoidea</taxon>
        <taxon>Ixodidae</taxon>
        <taxon>Rhipicephalinae</taxon>
        <taxon>Dermacentor</taxon>
    </lineage>
</organism>
<accession>A0ACB8DZX2</accession>
<name>A0ACB8DZX2_DERSI</name>
<proteinExistence type="predicted"/>
<evidence type="ECO:0000313" key="2">
    <source>
        <dbReference type="Proteomes" id="UP000821865"/>
    </source>
</evidence>
<reference evidence="1" key="1">
    <citation type="submission" date="2020-05" db="EMBL/GenBank/DDBJ databases">
        <title>Large-scale comparative analyses of tick genomes elucidate their genetic diversity and vector capacities.</title>
        <authorList>
            <person name="Jia N."/>
            <person name="Wang J."/>
            <person name="Shi W."/>
            <person name="Du L."/>
            <person name="Sun Y."/>
            <person name="Zhan W."/>
            <person name="Jiang J."/>
            <person name="Wang Q."/>
            <person name="Zhang B."/>
            <person name="Ji P."/>
            <person name="Sakyi L.B."/>
            <person name="Cui X."/>
            <person name="Yuan T."/>
            <person name="Jiang B."/>
            <person name="Yang W."/>
            <person name="Lam T.T.-Y."/>
            <person name="Chang Q."/>
            <person name="Ding S."/>
            <person name="Wang X."/>
            <person name="Zhu J."/>
            <person name="Ruan X."/>
            <person name="Zhao L."/>
            <person name="Wei J."/>
            <person name="Que T."/>
            <person name="Du C."/>
            <person name="Cheng J."/>
            <person name="Dai P."/>
            <person name="Han X."/>
            <person name="Huang E."/>
            <person name="Gao Y."/>
            <person name="Liu J."/>
            <person name="Shao H."/>
            <person name="Ye R."/>
            <person name="Li L."/>
            <person name="Wei W."/>
            <person name="Wang X."/>
            <person name="Wang C."/>
            <person name="Yang T."/>
            <person name="Huo Q."/>
            <person name="Li W."/>
            <person name="Guo W."/>
            <person name="Chen H."/>
            <person name="Zhou L."/>
            <person name="Ni X."/>
            <person name="Tian J."/>
            <person name="Zhou Y."/>
            <person name="Sheng Y."/>
            <person name="Liu T."/>
            <person name="Pan Y."/>
            <person name="Xia L."/>
            <person name="Li J."/>
            <person name="Zhao F."/>
            <person name="Cao W."/>
        </authorList>
    </citation>
    <scope>NUCLEOTIDE SEQUENCE</scope>
    <source>
        <strain evidence="1">Dsil-2018</strain>
    </source>
</reference>
<keyword evidence="2" id="KW-1185">Reference proteome</keyword>
<dbReference type="Proteomes" id="UP000821865">
    <property type="component" value="Chromosome 1"/>
</dbReference>
<sequence length="460" mass="51721">MEEDNGELTASREVTTENIVAVNSLPPPVKSKEVMPLEKKGQSGTAGSGDTLAADDADESVPSHTLARSNSTPAMPLPLPGEENPLFELEKRVPPTAGVTATGDSHHAVRKEQTPEHRHMTHDRQDSRNVELSKPPTVFKNATGATTTNTFKKFRKQARGSRSTSVRSVWGVALNAAEAMSGQSGVWGEHRQQFRLEVHQLLVTYGISCFGLADVHTTAADFIDTANDYLDFYKSFHGILGKFRLPLGLKPTLFFGMRVLGMFYSNRDAFRDRVGNVLQFVDIFIYQTHVSRITKTCVSVFPSNRYYPGIDDQDSFDDALRTLTPPIVYRDDFHLLLSISLSLLRFSMKGPDIEEIRRPCKSMVSLPFKVYCNATGFSEDSEDELQIGVYRFNERRSLVDTFETADVIEFKMNDVMREYQVNGLDIGFAAFYLEHEDYRGECGNSFARLRMMSKCLRNFV</sequence>
<dbReference type="EMBL" id="CM023470">
    <property type="protein sequence ID" value="KAH7979805.1"/>
    <property type="molecule type" value="Genomic_DNA"/>
</dbReference>
<evidence type="ECO:0000313" key="1">
    <source>
        <dbReference type="EMBL" id="KAH7979805.1"/>
    </source>
</evidence>
<protein>
    <submittedName>
        <fullName evidence="1">Uncharacterized protein</fullName>
    </submittedName>
</protein>
<gene>
    <name evidence="1" type="ORF">HPB49_011116</name>
</gene>